<evidence type="ECO:0000313" key="7">
    <source>
        <dbReference type="Proteomes" id="UP000799424"/>
    </source>
</evidence>
<feature type="domain" description="Nephrocystin 3-like N-terminal" evidence="5">
    <location>
        <begin position="257"/>
        <end position="417"/>
    </location>
</feature>
<dbReference type="PANTHER" id="PTHR10039">
    <property type="entry name" value="AMELOGENIN"/>
    <property type="match status" value="1"/>
</dbReference>
<dbReference type="SUPFAM" id="SSF52540">
    <property type="entry name" value="P-loop containing nucleoside triphosphate hydrolases"/>
    <property type="match status" value="1"/>
</dbReference>
<dbReference type="OrthoDB" id="7464126at2759"/>
<protein>
    <submittedName>
        <fullName evidence="6">Uncharacterized protein</fullName>
    </submittedName>
</protein>
<reference evidence="6" key="1">
    <citation type="journal article" date="2020" name="Stud. Mycol.">
        <title>101 Dothideomycetes genomes: a test case for predicting lifestyles and emergence of pathogens.</title>
        <authorList>
            <person name="Haridas S."/>
            <person name="Albert R."/>
            <person name="Binder M."/>
            <person name="Bloem J."/>
            <person name="Labutti K."/>
            <person name="Salamov A."/>
            <person name="Andreopoulos B."/>
            <person name="Baker S."/>
            <person name="Barry K."/>
            <person name="Bills G."/>
            <person name="Bluhm B."/>
            <person name="Cannon C."/>
            <person name="Castanera R."/>
            <person name="Culley D."/>
            <person name="Daum C."/>
            <person name="Ezra D."/>
            <person name="Gonzalez J."/>
            <person name="Henrissat B."/>
            <person name="Kuo A."/>
            <person name="Liang C."/>
            <person name="Lipzen A."/>
            <person name="Lutzoni F."/>
            <person name="Magnuson J."/>
            <person name="Mondo S."/>
            <person name="Nolan M."/>
            <person name="Ohm R."/>
            <person name="Pangilinan J."/>
            <person name="Park H.-J."/>
            <person name="Ramirez L."/>
            <person name="Alfaro M."/>
            <person name="Sun H."/>
            <person name="Tritt A."/>
            <person name="Yoshinaga Y."/>
            <person name="Zwiers L.-H."/>
            <person name="Turgeon B."/>
            <person name="Goodwin S."/>
            <person name="Spatafora J."/>
            <person name="Crous P."/>
            <person name="Grigoriev I."/>
        </authorList>
    </citation>
    <scope>NUCLEOTIDE SEQUENCE</scope>
    <source>
        <strain evidence="6">CBS 113818</strain>
    </source>
</reference>
<dbReference type="EMBL" id="MU006216">
    <property type="protein sequence ID" value="KAF2833694.1"/>
    <property type="molecule type" value="Genomic_DNA"/>
</dbReference>
<feature type="domain" description="DUF7708" evidence="4">
    <location>
        <begin position="62"/>
        <end position="201"/>
    </location>
</feature>
<evidence type="ECO:0000259" key="4">
    <source>
        <dbReference type="Pfam" id="PF24809"/>
    </source>
</evidence>
<evidence type="ECO:0000313" key="6">
    <source>
        <dbReference type="EMBL" id="KAF2833694.1"/>
    </source>
</evidence>
<feature type="coiled-coil region" evidence="2">
    <location>
        <begin position="199"/>
        <end position="226"/>
    </location>
</feature>
<keyword evidence="1" id="KW-0677">Repeat</keyword>
<dbReference type="Gene3D" id="3.40.50.300">
    <property type="entry name" value="P-loop containing nucleotide triphosphate hydrolases"/>
    <property type="match status" value="1"/>
</dbReference>
<proteinExistence type="predicted"/>
<evidence type="ECO:0000259" key="5">
    <source>
        <dbReference type="Pfam" id="PF24883"/>
    </source>
</evidence>
<organism evidence="6 7">
    <name type="scientific">Ophiobolus disseminans</name>
    <dbReference type="NCBI Taxonomy" id="1469910"/>
    <lineage>
        <taxon>Eukaryota</taxon>
        <taxon>Fungi</taxon>
        <taxon>Dikarya</taxon>
        <taxon>Ascomycota</taxon>
        <taxon>Pezizomycotina</taxon>
        <taxon>Dothideomycetes</taxon>
        <taxon>Pleosporomycetidae</taxon>
        <taxon>Pleosporales</taxon>
        <taxon>Pleosporineae</taxon>
        <taxon>Phaeosphaeriaceae</taxon>
        <taxon>Ophiobolus</taxon>
    </lineage>
</organism>
<feature type="compositionally biased region" description="Basic and acidic residues" evidence="3">
    <location>
        <begin position="891"/>
        <end position="900"/>
    </location>
</feature>
<evidence type="ECO:0000256" key="3">
    <source>
        <dbReference type="SAM" id="MobiDB-lite"/>
    </source>
</evidence>
<evidence type="ECO:0000256" key="2">
    <source>
        <dbReference type="SAM" id="Coils"/>
    </source>
</evidence>
<dbReference type="PANTHER" id="PTHR10039:SF14">
    <property type="entry name" value="NACHT DOMAIN-CONTAINING PROTEIN"/>
    <property type="match status" value="1"/>
</dbReference>
<dbReference type="Pfam" id="PF24883">
    <property type="entry name" value="NPHP3_N"/>
    <property type="match status" value="1"/>
</dbReference>
<keyword evidence="2" id="KW-0175">Coiled coil</keyword>
<dbReference type="Proteomes" id="UP000799424">
    <property type="component" value="Unassembled WGS sequence"/>
</dbReference>
<dbReference type="InterPro" id="IPR056125">
    <property type="entry name" value="DUF7708"/>
</dbReference>
<evidence type="ECO:0000256" key="1">
    <source>
        <dbReference type="ARBA" id="ARBA00022737"/>
    </source>
</evidence>
<feature type="region of interest" description="Disordered" evidence="3">
    <location>
        <begin position="871"/>
        <end position="1067"/>
    </location>
</feature>
<feature type="compositionally biased region" description="Polar residues" evidence="3">
    <location>
        <begin position="879"/>
        <end position="890"/>
    </location>
</feature>
<keyword evidence="7" id="KW-1185">Reference proteome</keyword>
<name>A0A6A7AL29_9PLEO</name>
<feature type="compositionally biased region" description="Pro residues" evidence="3">
    <location>
        <begin position="1001"/>
        <end position="1020"/>
    </location>
</feature>
<dbReference type="InterPro" id="IPR027417">
    <property type="entry name" value="P-loop_NTPase"/>
</dbReference>
<dbReference type="InterPro" id="IPR056884">
    <property type="entry name" value="NPHP3-like_N"/>
</dbReference>
<dbReference type="AlphaFoldDB" id="A0A6A7AL29"/>
<gene>
    <name evidence="6" type="ORF">CC86DRAFT_13602</name>
</gene>
<accession>A0A6A7AL29</accession>
<dbReference type="Pfam" id="PF24809">
    <property type="entry name" value="DUF7708"/>
    <property type="match status" value="1"/>
</dbReference>
<feature type="compositionally biased region" description="Basic and acidic residues" evidence="3">
    <location>
        <begin position="1024"/>
        <end position="1040"/>
    </location>
</feature>
<sequence length="1067" mass="121076">MTSPSPQARLTLLSAFERFAATVTPDDQRVFNNTKLKDVRDEAISIERQLRARRTQRNMARLEPFLRDAEHYSKVVEVLCNGTPYLSWVWAPVKLMLMITADSIGAFEKLIEAYGKIADMMPRLDRFASALLDDFNFQIVLALVYSDIVEFHRRAYKFVRRKSWQILFGSLWAGFEVRFNSILRSLAYHSELVDKEAVAADISDAVRRYKEESEKWEQQEREWEATKIRTVLSWLETSGTIPADAVEQLIHDCLPNSCDWFIQHYQTQSWLDDSGNNALLWLCGKPGAGKSTICSSLVRHAETNSINVFYYFCSYLGNSTEGPSRLLRSLISQILQKHQDLVTYVHDVYFRSHPVPTKKALLQLLPELLRSLGSVRLIVDGIDEWEPRDQSDLLKDLTQIISTDRSAYICKVMIASRTTLEISRILHRKSRPAVIVSLSESDEGLALSHSIGQLVDDKLSDLPDHFTDLDPESLIVAQIKQALLEKSNGMFLWVRLVLNLLDAVYSPEELRAIVDDLPSDLETLYGRILARLYSVNGAHSHGGVSRIISWICFAQRPLHKYELLHALSVPRYGTGSDAQSVPIPSILDHCKPFIEERSDTTMVFVHFSVKEFFLKSTMPQIVPEVQAQLDLASVCVINLIRGLELLGADDSLADLVRIVRGGYRLLPYALDFWIEHCSLYATQEGFLGVVNPLARHLTRLHNTHENLAKKLKHLGNIRATAEPRNNEFCTQLEPFAHMPVFQTMTGVLHVRRIIARRDCESGKDAEAFAIQHDQTLFSILASRFENAIGDLLVRQEVLDIPNAALRAFQESYASTAFRCRYPNCHRSSMGFTSKQLRTQHEAVHFQRVYCNISTCQFNRIGFAKRATLNTHSRTHHSAETTVPIPSQVRQPKTEISRDFDVNFPPKTHQDRGKASTPPDVPSPSKTPQDSLLPLPIPTPGGYSLPQDFSLSEHLDFDPTTATPDLDTQPYPSDMYADPLAANKHFDPQFYPPFGRPRKTPSPRPPSPPLPSSPPPRPPSSLPRRKSDDGRFTDEQMDAMRRGQRLRNYGGYNYPRPVNIDLSPAEKE</sequence>